<feature type="transmembrane region" description="Helical" evidence="2">
    <location>
        <begin position="63"/>
        <end position="81"/>
    </location>
</feature>
<keyword evidence="2" id="KW-1133">Transmembrane helix</keyword>
<dbReference type="EMBL" id="CAJC01000004">
    <property type="protein sequence ID" value="CCI51434.1"/>
    <property type="molecule type" value="Genomic_DNA"/>
</dbReference>
<feature type="transmembrane region" description="Helical" evidence="2">
    <location>
        <begin position="37"/>
        <end position="57"/>
    </location>
</feature>
<protein>
    <submittedName>
        <fullName evidence="3">Integral membrane protein</fullName>
    </submittedName>
</protein>
<evidence type="ECO:0000313" key="3">
    <source>
        <dbReference type="EMBL" id="CCI51434.1"/>
    </source>
</evidence>
<keyword evidence="2" id="KW-0472">Membrane</keyword>
<evidence type="ECO:0000256" key="2">
    <source>
        <dbReference type="SAM" id="Phobius"/>
    </source>
</evidence>
<sequence>MASKDTAAAAPEKKKRFAALRQIPTVYKAVKGFDPQIGWWMLGVFLLILGLFVGIGFLINHPIYLGFIGFPIAAMGAMITLSRRGERAAFGAMAGKAGQTIGALSMLRRGWYYDQEPVAADAARPQEIANAAMIFRALGKAGVVLIGEGPLPRAKRLMEKEVKKVNRVAPGVPVHSLYVGEGEEQVDVKKLTRTLTKLKPVLTNDEMSAVNRRLKSLPSIRQGLPAGVDPTKARMDRRQLRGR</sequence>
<dbReference type="AlphaFoldDB" id="A0A077M4L0"/>
<proteinExistence type="predicted"/>
<dbReference type="RefSeq" id="WP_048547909.1">
    <property type="nucleotide sequence ID" value="NZ_HF571038.1"/>
</dbReference>
<reference evidence="3 4" key="1">
    <citation type="journal article" date="2013" name="ISME J.">
        <title>A metabolic model for members of the genus Tetrasphaera involved in enhanced biological phosphorus removal.</title>
        <authorList>
            <person name="Kristiansen R."/>
            <person name="Nguyen H.T.T."/>
            <person name="Saunders A.M."/>
            <person name="Nielsen J.L."/>
            <person name="Wimmer R."/>
            <person name="Le V.Q."/>
            <person name="McIlroy S.J."/>
            <person name="Petrovski S."/>
            <person name="Seviour R.J."/>
            <person name="Calteau A."/>
            <person name="Nielsen K.L."/>
            <person name="Nielsen P.H."/>
        </authorList>
    </citation>
    <scope>NUCLEOTIDE SEQUENCE [LARGE SCALE GENOMIC DNA]</scope>
    <source>
        <strain evidence="3 4">Ben 74</strain>
    </source>
</reference>
<dbReference type="Pfam" id="PF13829">
    <property type="entry name" value="DUF4191"/>
    <property type="match status" value="1"/>
</dbReference>
<feature type="region of interest" description="Disordered" evidence="1">
    <location>
        <begin position="221"/>
        <end position="243"/>
    </location>
</feature>
<name>A0A077M4L0_9MICO</name>
<keyword evidence="2" id="KW-0812">Transmembrane</keyword>
<organism evidence="3 4">
    <name type="scientific">Nostocoides jenkinsii Ben 74</name>
    <dbReference type="NCBI Taxonomy" id="1193518"/>
    <lineage>
        <taxon>Bacteria</taxon>
        <taxon>Bacillati</taxon>
        <taxon>Actinomycetota</taxon>
        <taxon>Actinomycetes</taxon>
        <taxon>Micrococcales</taxon>
        <taxon>Intrasporangiaceae</taxon>
        <taxon>Nostocoides</taxon>
    </lineage>
</organism>
<evidence type="ECO:0000313" key="4">
    <source>
        <dbReference type="Proteomes" id="UP000035720"/>
    </source>
</evidence>
<keyword evidence="4" id="KW-1185">Reference proteome</keyword>
<accession>A0A077M4L0</accession>
<dbReference type="STRING" id="1193518.BN13_1010011"/>
<dbReference type="Proteomes" id="UP000035720">
    <property type="component" value="Unassembled WGS sequence"/>
</dbReference>
<dbReference type="InterPro" id="IPR025445">
    <property type="entry name" value="DUF4191"/>
</dbReference>
<comment type="caution">
    <text evidence="3">The sequence shown here is derived from an EMBL/GenBank/DDBJ whole genome shotgun (WGS) entry which is preliminary data.</text>
</comment>
<dbReference type="OrthoDB" id="8479889at2"/>
<gene>
    <name evidence="3" type="ORF">BN13_1010011</name>
</gene>
<feature type="compositionally biased region" description="Basic and acidic residues" evidence="1">
    <location>
        <begin position="231"/>
        <end position="243"/>
    </location>
</feature>
<evidence type="ECO:0000256" key="1">
    <source>
        <dbReference type="SAM" id="MobiDB-lite"/>
    </source>
</evidence>